<dbReference type="KEGG" id="tzo:THMIRHAT_10070"/>
<organism evidence="2 3">
    <name type="scientific">Thiosulfativibrio zosterae</name>
    <dbReference type="NCBI Taxonomy" id="2675053"/>
    <lineage>
        <taxon>Bacteria</taxon>
        <taxon>Pseudomonadati</taxon>
        <taxon>Pseudomonadota</taxon>
        <taxon>Gammaproteobacteria</taxon>
        <taxon>Thiotrichales</taxon>
        <taxon>Piscirickettsiaceae</taxon>
        <taxon>Thiosulfativibrio</taxon>
    </lineage>
</organism>
<feature type="signal peptide" evidence="1">
    <location>
        <begin position="1"/>
        <end position="22"/>
    </location>
</feature>
<accession>A0A6F8PMC4</accession>
<dbReference type="EMBL" id="AP021888">
    <property type="protein sequence ID" value="BBP43261.1"/>
    <property type="molecule type" value="Genomic_DNA"/>
</dbReference>
<dbReference type="RefSeq" id="WP_173291082.1">
    <property type="nucleotide sequence ID" value="NZ_AP021888.1"/>
</dbReference>
<gene>
    <name evidence="2" type="ORF">THMIRHAT_10070</name>
</gene>
<feature type="chain" id="PRO_5026354917" description="Periplasmic heavy metal sensor" evidence="1">
    <location>
        <begin position="23"/>
        <end position="168"/>
    </location>
</feature>
<dbReference type="GO" id="GO:0042597">
    <property type="term" value="C:periplasmic space"/>
    <property type="evidence" value="ECO:0007669"/>
    <property type="project" value="InterPro"/>
</dbReference>
<reference evidence="3" key="1">
    <citation type="submission" date="2019-11" db="EMBL/GenBank/DDBJ databases">
        <title>Isolation and characterization of two novel species in the genus Thiomicrorhabdus.</title>
        <authorList>
            <person name="Mochizuki J."/>
            <person name="Kojima H."/>
            <person name="Fukui M."/>
        </authorList>
    </citation>
    <scope>NUCLEOTIDE SEQUENCE [LARGE SCALE GENOMIC DNA]</scope>
    <source>
        <strain evidence="3">AkT22</strain>
    </source>
</reference>
<proteinExistence type="predicted"/>
<evidence type="ECO:0008006" key="4">
    <source>
        <dbReference type="Google" id="ProtNLM"/>
    </source>
</evidence>
<dbReference type="Gene3D" id="1.20.120.1490">
    <property type="match status" value="1"/>
</dbReference>
<name>A0A6F8PMC4_9GAMM</name>
<keyword evidence="1" id="KW-0732">Signal</keyword>
<evidence type="ECO:0000313" key="3">
    <source>
        <dbReference type="Proteomes" id="UP000501466"/>
    </source>
</evidence>
<protein>
    <recommendedName>
        <fullName evidence="4">Periplasmic heavy metal sensor</fullName>
    </recommendedName>
</protein>
<evidence type="ECO:0000256" key="1">
    <source>
        <dbReference type="SAM" id="SignalP"/>
    </source>
</evidence>
<dbReference type="AlphaFoldDB" id="A0A6F8PMC4"/>
<dbReference type="InterPro" id="IPR012899">
    <property type="entry name" value="LTXXQ"/>
</dbReference>
<sequence length="168" mass="18581">MKKTLLTLTLASLFTLPSLSFANDAAAPEAKPAAMQSAKPQHDKAFAKALKHSNFMPVLMKAVMKNRAELNLSDEQFAKLKAYKEKNSPAVMAQVKEVVALEKQAKELALKDGDAKEIASLGEKSFKLRHDIMMSKIECRDFVKSVLTAEQYQQLLANYGKKSPKKPA</sequence>
<keyword evidence="3" id="KW-1185">Reference proteome</keyword>
<dbReference type="Proteomes" id="UP000501466">
    <property type="component" value="Chromosome"/>
</dbReference>
<dbReference type="Pfam" id="PF07813">
    <property type="entry name" value="LTXXQ"/>
    <property type="match status" value="1"/>
</dbReference>
<evidence type="ECO:0000313" key="2">
    <source>
        <dbReference type="EMBL" id="BBP43261.1"/>
    </source>
</evidence>